<proteinExistence type="predicted"/>
<comment type="caution">
    <text evidence="1">The sequence shown here is derived from an EMBL/GenBank/DDBJ whole genome shotgun (WGS) entry which is preliminary data.</text>
</comment>
<sequence length="94" mass="10612">MEDFFPVSLLLPAMSFDFSTGYSKPYRVVSLEKFVGFRASIDSLKAEFDWTILSRKNGFTESAFSPTFFISRIVLLSSAGLNITVLYEGHLRLS</sequence>
<reference evidence="1 2" key="2">
    <citation type="journal article" date="2022" name="Mol. Ecol. Resour.">
        <title>The genomes of chicory, endive, great burdock and yacon provide insights into Asteraceae paleo-polyploidization history and plant inulin production.</title>
        <authorList>
            <person name="Fan W."/>
            <person name="Wang S."/>
            <person name="Wang H."/>
            <person name="Wang A."/>
            <person name="Jiang F."/>
            <person name="Liu H."/>
            <person name="Zhao H."/>
            <person name="Xu D."/>
            <person name="Zhang Y."/>
        </authorList>
    </citation>
    <scope>NUCLEOTIDE SEQUENCE [LARGE SCALE GENOMIC DNA]</scope>
    <source>
        <strain evidence="2">cv. Niubang</strain>
    </source>
</reference>
<gene>
    <name evidence="1" type="ORF">L6452_02644</name>
</gene>
<protein>
    <submittedName>
        <fullName evidence="1">Uncharacterized protein</fullName>
    </submittedName>
</protein>
<keyword evidence="2" id="KW-1185">Reference proteome</keyword>
<reference evidence="2" key="1">
    <citation type="journal article" date="2022" name="Mol. Ecol. Resour.">
        <title>The genomes of chicory, endive, great burdock and yacon provide insights into Asteraceae palaeo-polyploidization history and plant inulin production.</title>
        <authorList>
            <person name="Fan W."/>
            <person name="Wang S."/>
            <person name="Wang H."/>
            <person name="Wang A."/>
            <person name="Jiang F."/>
            <person name="Liu H."/>
            <person name="Zhao H."/>
            <person name="Xu D."/>
            <person name="Zhang Y."/>
        </authorList>
    </citation>
    <scope>NUCLEOTIDE SEQUENCE [LARGE SCALE GENOMIC DNA]</scope>
    <source>
        <strain evidence="2">cv. Niubang</strain>
    </source>
</reference>
<dbReference type="EMBL" id="CM042047">
    <property type="protein sequence ID" value="KAI3771479.1"/>
    <property type="molecule type" value="Genomic_DNA"/>
</dbReference>
<accession>A0ACB9FJN3</accession>
<name>A0ACB9FJN3_ARCLA</name>
<evidence type="ECO:0000313" key="2">
    <source>
        <dbReference type="Proteomes" id="UP001055879"/>
    </source>
</evidence>
<dbReference type="Proteomes" id="UP001055879">
    <property type="component" value="Linkage Group LG01"/>
</dbReference>
<organism evidence="1 2">
    <name type="scientific">Arctium lappa</name>
    <name type="common">Greater burdock</name>
    <name type="synonym">Lappa major</name>
    <dbReference type="NCBI Taxonomy" id="4217"/>
    <lineage>
        <taxon>Eukaryota</taxon>
        <taxon>Viridiplantae</taxon>
        <taxon>Streptophyta</taxon>
        <taxon>Embryophyta</taxon>
        <taxon>Tracheophyta</taxon>
        <taxon>Spermatophyta</taxon>
        <taxon>Magnoliopsida</taxon>
        <taxon>eudicotyledons</taxon>
        <taxon>Gunneridae</taxon>
        <taxon>Pentapetalae</taxon>
        <taxon>asterids</taxon>
        <taxon>campanulids</taxon>
        <taxon>Asterales</taxon>
        <taxon>Asteraceae</taxon>
        <taxon>Carduoideae</taxon>
        <taxon>Cardueae</taxon>
        <taxon>Arctiinae</taxon>
        <taxon>Arctium</taxon>
    </lineage>
</organism>
<evidence type="ECO:0000313" key="1">
    <source>
        <dbReference type="EMBL" id="KAI3771479.1"/>
    </source>
</evidence>